<dbReference type="InterPro" id="IPR001062">
    <property type="entry name" value="Transcrpt_antiterm_NusG"/>
</dbReference>
<keyword evidence="3" id="KW-0805">Transcription regulation</keyword>
<dbReference type="AlphaFoldDB" id="A0A382KX50"/>
<dbReference type="SMART" id="SM00738">
    <property type="entry name" value="NGN"/>
    <property type="match status" value="1"/>
</dbReference>
<dbReference type="InterPro" id="IPR008991">
    <property type="entry name" value="Translation_prot_SH3-like_sf"/>
</dbReference>
<keyword evidence="4" id="KW-0804">Transcription</keyword>
<dbReference type="CDD" id="cd06091">
    <property type="entry name" value="KOW_NusG"/>
    <property type="match status" value="1"/>
</dbReference>
<dbReference type="PANTHER" id="PTHR30265">
    <property type="entry name" value="RHO-INTERACTING TRANSCRIPTION TERMINATION FACTOR NUSG"/>
    <property type="match status" value="1"/>
</dbReference>
<dbReference type="HAMAP" id="MF_00948">
    <property type="entry name" value="NusG"/>
    <property type="match status" value="1"/>
</dbReference>
<keyword evidence="2" id="KW-0889">Transcription antitermination</keyword>
<dbReference type="CDD" id="cd09891">
    <property type="entry name" value="NGN_Bact_1"/>
    <property type="match status" value="1"/>
</dbReference>
<dbReference type="GO" id="GO:0006354">
    <property type="term" value="P:DNA-templated transcription elongation"/>
    <property type="evidence" value="ECO:0007669"/>
    <property type="project" value="InterPro"/>
</dbReference>
<dbReference type="SUPFAM" id="SSF50104">
    <property type="entry name" value="Translation proteins SH3-like domain"/>
    <property type="match status" value="1"/>
</dbReference>
<reference evidence="6" key="1">
    <citation type="submission" date="2018-05" db="EMBL/GenBank/DDBJ databases">
        <authorList>
            <person name="Lanie J.A."/>
            <person name="Ng W.-L."/>
            <person name="Kazmierczak K.M."/>
            <person name="Andrzejewski T.M."/>
            <person name="Davidsen T.M."/>
            <person name="Wayne K.J."/>
            <person name="Tettelin H."/>
            <person name="Glass J.I."/>
            <person name="Rusch D."/>
            <person name="Podicherti R."/>
            <person name="Tsui H.-C.T."/>
            <person name="Winkler M.E."/>
        </authorList>
    </citation>
    <scope>NUCLEOTIDE SEQUENCE</scope>
</reference>
<dbReference type="GO" id="GO:0032784">
    <property type="term" value="P:regulation of DNA-templated transcription elongation"/>
    <property type="evidence" value="ECO:0007669"/>
    <property type="project" value="InterPro"/>
</dbReference>
<accession>A0A382KX50</accession>
<dbReference type="SUPFAM" id="SSF82679">
    <property type="entry name" value="N-utilization substance G protein NusG, N-terminal domain"/>
    <property type="match status" value="1"/>
</dbReference>
<keyword evidence="1" id="KW-0806">Transcription termination</keyword>
<dbReference type="GO" id="GO:0006353">
    <property type="term" value="P:DNA-templated transcription termination"/>
    <property type="evidence" value="ECO:0007669"/>
    <property type="project" value="UniProtKB-KW"/>
</dbReference>
<organism evidence="6">
    <name type="scientific">marine metagenome</name>
    <dbReference type="NCBI Taxonomy" id="408172"/>
    <lineage>
        <taxon>unclassified sequences</taxon>
        <taxon>metagenomes</taxon>
        <taxon>ecological metagenomes</taxon>
    </lineage>
</organism>
<dbReference type="InterPro" id="IPR014722">
    <property type="entry name" value="Rib_uL2_dom2"/>
</dbReference>
<protein>
    <recommendedName>
        <fullName evidence="5">NusG-like N-terminal domain-containing protein</fullName>
    </recommendedName>
</protein>
<dbReference type="Gene3D" id="3.30.70.940">
    <property type="entry name" value="NusG, N-terminal domain"/>
    <property type="match status" value="1"/>
</dbReference>
<feature type="domain" description="NusG-like N-terminal" evidence="5">
    <location>
        <begin position="8"/>
        <end position="122"/>
    </location>
</feature>
<dbReference type="GO" id="GO:0005829">
    <property type="term" value="C:cytosol"/>
    <property type="evidence" value="ECO:0007669"/>
    <property type="project" value="TreeGrafter"/>
</dbReference>
<dbReference type="InterPro" id="IPR006645">
    <property type="entry name" value="NGN-like_dom"/>
</dbReference>
<dbReference type="Gene3D" id="2.30.30.30">
    <property type="match status" value="1"/>
</dbReference>
<evidence type="ECO:0000313" key="6">
    <source>
        <dbReference type="EMBL" id="SVC28113.1"/>
    </source>
</evidence>
<name>A0A382KX50_9ZZZZ</name>
<evidence type="ECO:0000256" key="1">
    <source>
        <dbReference type="ARBA" id="ARBA00022472"/>
    </source>
</evidence>
<proteinExistence type="inferred from homology"/>
<dbReference type="Pfam" id="PF00467">
    <property type="entry name" value="KOW"/>
    <property type="match status" value="1"/>
</dbReference>
<dbReference type="InterPro" id="IPR036735">
    <property type="entry name" value="NGN_dom_sf"/>
</dbReference>
<evidence type="ECO:0000259" key="5">
    <source>
        <dbReference type="SMART" id="SM00738"/>
    </source>
</evidence>
<dbReference type="InterPro" id="IPR005824">
    <property type="entry name" value="KOW"/>
</dbReference>
<dbReference type="PANTHER" id="PTHR30265:SF2">
    <property type="entry name" value="TRANSCRIPTION TERMINATION_ANTITERMINATION PROTEIN NUSG"/>
    <property type="match status" value="1"/>
</dbReference>
<dbReference type="EMBL" id="UINC01082913">
    <property type="protein sequence ID" value="SVC28113.1"/>
    <property type="molecule type" value="Genomic_DNA"/>
</dbReference>
<dbReference type="FunFam" id="3.30.70.940:FF:000002">
    <property type="entry name" value="Transcription termination/antitermination protein NusG"/>
    <property type="match status" value="1"/>
</dbReference>
<gene>
    <name evidence="6" type="ORF">METZ01_LOCUS280967</name>
</gene>
<dbReference type="PRINTS" id="PR00338">
    <property type="entry name" value="NUSGTNSCPFCT"/>
</dbReference>
<dbReference type="Pfam" id="PF02357">
    <property type="entry name" value="NusG"/>
    <property type="match status" value="1"/>
</dbReference>
<evidence type="ECO:0000256" key="2">
    <source>
        <dbReference type="ARBA" id="ARBA00022814"/>
    </source>
</evidence>
<dbReference type="InterPro" id="IPR043425">
    <property type="entry name" value="NusG-like"/>
</dbReference>
<sequence>MIEEQTENRRWYIIHAYSGQEDRVKKNLEQRIQTMDVKDKIFQVVVPTEEEMEYKDGQKKTNLKKIFPGYILVQMEMDDDSWFVVRNTPGVTGFVSAEDESDNRPKPVPLEQEEVDHILNQIRSDEPRIKVGFASGQTIRVTEGPFIDFMGVVDEVYPDRLKVKVLVSFFGRETPVELDF</sequence>
<feature type="non-terminal residue" evidence="6">
    <location>
        <position position="180"/>
    </location>
</feature>
<evidence type="ECO:0000256" key="3">
    <source>
        <dbReference type="ARBA" id="ARBA00023015"/>
    </source>
</evidence>
<evidence type="ECO:0000256" key="4">
    <source>
        <dbReference type="ARBA" id="ARBA00023163"/>
    </source>
</evidence>
<dbReference type="InterPro" id="IPR047050">
    <property type="entry name" value="NGN"/>
</dbReference>
<dbReference type="GO" id="GO:0031564">
    <property type="term" value="P:transcription antitermination"/>
    <property type="evidence" value="ECO:0007669"/>
    <property type="project" value="UniProtKB-KW"/>
</dbReference>
<dbReference type="NCBIfam" id="TIGR00922">
    <property type="entry name" value="nusG"/>
    <property type="match status" value="1"/>
</dbReference>